<keyword evidence="1" id="KW-0175">Coiled coil</keyword>
<reference evidence="4" key="1">
    <citation type="journal article" date="2019" name="Nat. Commun.">
        <title>Genome-wide association mapping of date palm fruit traits.</title>
        <authorList>
            <person name="Hazzouri K.M."/>
            <person name="Gros-Balthazard M."/>
            <person name="Flowers J.M."/>
            <person name="Copetti D."/>
            <person name="Lemansour A."/>
            <person name="Lebrun M."/>
            <person name="Masmoudi K."/>
            <person name="Ferrand S."/>
            <person name="Dhar M.I."/>
            <person name="Fresquez Z.A."/>
            <person name="Rosas U."/>
            <person name="Zhang J."/>
            <person name="Talag J."/>
            <person name="Lee S."/>
            <person name="Kudrna D."/>
            <person name="Powell R.F."/>
            <person name="Leitch I.J."/>
            <person name="Krueger R.R."/>
            <person name="Wing R.A."/>
            <person name="Amiri K.M.A."/>
            <person name="Purugganan M.D."/>
        </authorList>
    </citation>
    <scope>NUCLEOTIDE SEQUENCE [LARGE SCALE GENOMIC DNA]</scope>
    <source>
        <strain evidence="4">cv. Khalas</strain>
    </source>
</reference>
<feature type="coiled-coil region" evidence="1">
    <location>
        <begin position="345"/>
        <end position="409"/>
    </location>
</feature>
<feature type="domain" description="Myb/SANT-like DNA-binding" evidence="3">
    <location>
        <begin position="106"/>
        <end position="194"/>
    </location>
</feature>
<evidence type="ECO:0000313" key="5">
    <source>
        <dbReference type="RefSeq" id="XP_008784156.2"/>
    </source>
</evidence>
<feature type="compositionally biased region" description="Basic and acidic residues" evidence="2">
    <location>
        <begin position="87"/>
        <end position="96"/>
    </location>
</feature>
<dbReference type="RefSeq" id="XP_008784156.2">
    <property type="nucleotide sequence ID" value="XM_008785934.4"/>
</dbReference>
<evidence type="ECO:0000256" key="1">
    <source>
        <dbReference type="SAM" id="Coils"/>
    </source>
</evidence>
<dbReference type="AlphaFoldDB" id="A0A8B7BRY1"/>
<evidence type="ECO:0000259" key="3">
    <source>
        <dbReference type="Pfam" id="PF13837"/>
    </source>
</evidence>
<feature type="compositionally biased region" description="Acidic residues" evidence="2">
    <location>
        <begin position="271"/>
        <end position="286"/>
    </location>
</feature>
<dbReference type="Gene3D" id="1.10.10.60">
    <property type="entry name" value="Homeodomain-like"/>
    <property type="match status" value="1"/>
</dbReference>
<dbReference type="InterPro" id="IPR044822">
    <property type="entry name" value="Myb_DNA-bind_4"/>
</dbReference>
<evidence type="ECO:0000313" key="7">
    <source>
        <dbReference type="RefSeq" id="XP_008784158.2"/>
    </source>
</evidence>
<evidence type="ECO:0000313" key="4">
    <source>
        <dbReference type="Proteomes" id="UP000228380"/>
    </source>
</evidence>
<dbReference type="PANTHER" id="PTHR46327:SF3">
    <property type="entry name" value="TRANSCRIPTION FACTOR"/>
    <property type="match status" value="1"/>
</dbReference>
<dbReference type="Pfam" id="PF13837">
    <property type="entry name" value="Myb_DNA-bind_4"/>
    <property type="match status" value="1"/>
</dbReference>
<dbReference type="KEGG" id="pda:103703173"/>
<proteinExistence type="predicted"/>
<evidence type="ECO:0000256" key="2">
    <source>
        <dbReference type="SAM" id="MobiDB-lite"/>
    </source>
</evidence>
<dbReference type="GeneID" id="103703173"/>
<gene>
    <name evidence="5 6 7" type="primary">LOC103703173</name>
</gene>
<name>A0A8B7BRY1_PHODC</name>
<dbReference type="OrthoDB" id="641566at2759"/>
<keyword evidence="4" id="KW-1185">Reference proteome</keyword>
<dbReference type="PANTHER" id="PTHR46327">
    <property type="entry name" value="F16F4.11 PROTEIN-RELATED"/>
    <property type="match status" value="1"/>
</dbReference>
<reference evidence="5 6" key="2">
    <citation type="submission" date="2025-04" db="UniProtKB">
        <authorList>
            <consortium name="RefSeq"/>
        </authorList>
    </citation>
    <scope>IDENTIFICATION</scope>
    <source>
        <tissue evidence="5 6">Young leaves</tissue>
    </source>
</reference>
<feature type="region of interest" description="Disordered" evidence="2">
    <location>
        <begin position="257"/>
        <end position="286"/>
    </location>
</feature>
<dbReference type="Proteomes" id="UP000228380">
    <property type="component" value="Chromosome 10"/>
</dbReference>
<organism evidence="4 6">
    <name type="scientific">Phoenix dactylifera</name>
    <name type="common">Date palm</name>
    <dbReference type="NCBI Taxonomy" id="42345"/>
    <lineage>
        <taxon>Eukaryota</taxon>
        <taxon>Viridiplantae</taxon>
        <taxon>Streptophyta</taxon>
        <taxon>Embryophyta</taxon>
        <taxon>Tracheophyta</taxon>
        <taxon>Spermatophyta</taxon>
        <taxon>Magnoliopsida</taxon>
        <taxon>Liliopsida</taxon>
        <taxon>Arecaceae</taxon>
        <taxon>Coryphoideae</taxon>
        <taxon>Phoeniceae</taxon>
        <taxon>Phoenix</taxon>
    </lineage>
</organism>
<dbReference type="RefSeq" id="XP_008784158.2">
    <property type="nucleotide sequence ID" value="XM_008785936.4"/>
</dbReference>
<protein>
    <submittedName>
        <fullName evidence="5 6">Uncharacterized protein LOC103703173</fullName>
    </submittedName>
</protein>
<feature type="region of interest" description="Disordered" evidence="2">
    <location>
        <begin position="24"/>
        <end position="43"/>
    </location>
</feature>
<evidence type="ECO:0000313" key="6">
    <source>
        <dbReference type="RefSeq" id="XP_008784157.2"/>
    </source>
</evidence>
<feature type="region of interest" description="Disordered" evidence="2">
    <location>
        <begin position="73"/>
        <end position="105"/>
    </location>
</feature>
<accession>A0A8B7BRY1</accession>
<sequence length="417" mass="48518">MEQSLPASNMMPASYGVLDLQGSVRKHHQHHPQESLRRHPQQASSIQHQRLMVHSPIMHEVFPLNANHMKDFKTSMSDDGDASFTEDGVHDQDDAGKRKKGPPWQRMKWTDRMVRLLITAVSYIGEDAMPEYNNGGRRKCAVLQKKRKWKSISRVMAERGCYVSPQQCEDKFNDLNKRYKRLIDILGRGTACMVVENPALLGQMEHISDKLKDEVKKILSSKQLFYEEMCSYHNANRLHLPHDLALRRSLQLALSSRDEHDTRRAVHGNNDEDDRSAGTDDEEDDAQEHAAILHGDAGDSCLPKRLKHLVDHEEVSFGDPSGLQPHPQDMSAVAWGQKHSKNFPLLQLEEQRWKIQLQMLELEKQSFEWQRFSKKKDRELNKLRMENERMKLENERLALELKRRELEVDLNLKRYQS</sequence>
<dbReference type="RefSeq" id="XP_008784157.2">
    <property type="nucleotide sequence ID" value="XM_008785935.4"/>
</dbReference>